<keyword evidence="3" id="KW-1185">Reference proteome</keyword>
<proteinExistence type="predicted"/>
<dbReference type="RefSeq" id="WP_184748266.1">
    <property type="nucleotide sequence ID" value="NZ_JACHGJ010000009.1"/>
</dbReference>
<sequence>MIWGASVCFLFILLLILSLLQVFILRRAYRRNPPDCPLPLSVNAGERFSVPLEIPVPLLFPGFRILWKTSLIWEEGKRSLSASVSPGRKGRLTDLVFPLAQRGVYRGFSGRLVLEDLFGFFSLPLYRGDPATLYVYPKLNGSDFEKDQVVSGGASATDDPARIRTDELLEVRKYYPGDDARRINWKMYASTGEMFLRIGEETPPPSGEAELCLFADSEAVASMSRASFYTDELIDGMLALIRRFAEKGSRVLIHISEKKPLVYDSEKPDKLLKALAALSPESPPPGLPESEYLYVIAHPGSASLTGLPRKRKKETKIYLFSGRSAAGKSFLLKTLLLRNGEISSILAGKRERDRLEYLYNENISYLQKEGRGKIHAGTL</sequence>
<evidence type="ECO:0000313" key="2">
    <source>
        <dbReference type="EMBL" id="MBB6482028.1"/>
    </source>
</evidence>
<dbReference type="Proteomes" id="UP000587760">
    <property type="component" value="Unassembled WGS sequence"/>
</dbReference>
<dbReference type="Pfam" id="PF01882">
    <property type="entry name" value="DUF58"/>
    <property type="match status" value="1"/>
</dbReference>
<protein>
    <submittedName>
        <fullName evidence="2">Uncharacterized protein (DUF58 family)</fullName>
    </submittedName>
</protein>
<dbReference type="PANTHER" id="PTHR34351:SF2">
    <property type="entry name" value="DUF58 DOMAIN-CONTAINING PROTEIN"/>
    <property type="match status" value="1"/>
</dbReference>
<reference evidence="2 3" key="1">
    <citation type="submission" date="2020-08" db="EMBL/GenBank/DDBJ databases">
        <title>Genomic Encyclopedia of Type Strains, Phase IV (KMG-IV): sequencing the most valuable type-strain genomes for metagenomic binning, comparative biology and taxonomic classification.</title>
        <authorList>
            <person name="Goeker M."/>
        </authorList>
    </citation>
    <scope>NUCLEOTIDE SEQUENCE [LARGE SCALE GENOMIC DNA]</scope>
    <source>
        <strain evidence="2 3">DSM 2461</strain>
    </source>
</reference>
<dbReference type="InterPro" id="IPR002881">
    <property type="entry name" value="DUF58"/>
</dbReference>
<comment type="caution">
    <text evidence="2">The sequence shown here is derived from an EMBL/GenBank/DDBJ whole genome shotgun (WGS) entry which is preliminary data.</text>
</comment>
<organism evidence="2 3">
    <name type="scientific">Spirochaeta isovalerica</name>
    <dbReference type="NCBI Taxonomy" id="150"/>
    <lineage>
        <taxon>Bacteria</taxon>
        <taxon>Pseudomonadati</taxon>
        <taxon>Spirochaetota</taxon>
        <taxon>Spirochaetia</taxon>
        <taxon>Spirochaetales</taxon>
        <taxon>Spirochaetaceae</taxon>
        <taxon>Spirochaeta</taxon>
    </lineage>
</organism>
<accession>A0A841RHL9</accession>
<evidence type="ECO:0000259" key="1">
    <source>
        <dbReference type="Pfam" id="PF01882"/>
    </source>
</evidence>
<evidence type="ECO:0000313" key="3">
    <source>
        <dbReference type="Proteomes" id="UP000587760"/>
    </source>
</evidence>
<gene>
    <name evidence="2" type="ORF">HNR50_003716</name>
</gene>
<dbReference type="EMBL" id="JACHGJ010000009">
    <property type="protein sequence ID" value="MBB6482028.1"/>
    <property type="molecule type" value="Genomic_DNA"/>
</dbReference>
<name>A0A841RHL9_9SPIO</name>
<dbReference type="AlphaFoldDB" id="A0A841RHL9"/>
<dbReference type="PANTHER" id="PTHR34351">
    <property type="entry name" value="SLR1927 PROTEIN-RELATED"/>
    <property type="match status" value="1"/>
</dbReference>
<feature type="domain" description="DUF58" evidence="1">
    <location>
        <begin position="170"/>
        <end position="282"/>
    </location>
</feature>